<gene>
    <name evidence="10" type="primary">ptsI</name>
    <name evidence="10" type="ordered locus">SFHH103_03741</name>
</gene>
<dbReference type="EMBL" id="HE616890">
    <property type="protein sequence ID" value="CCE98232.1"/>
    <property type="molecule type" value="Genomic_DNA"/>
</dbReference>
<evidence type="ECO:0000256" key="1">
    <source>
        <dbReference type="ARBA" id="ARBA00001946"/>
    </source>
</evidence>
<evidence type="ECO:0000256" key="3">
    <source>
        <dbReference type="ARBA" id="ARBA00022679"/>
    </source>
</evidence>
<protein>
    <submittedName>
        <fullName evidence="10">K08483 phosphotransferase system, enzyme I, PtsI</fullName>
        <ecNumber evidence="10">2.7.3.9</ecNumber>
    </submittedName>
</protein>
<dbReference type="GO" id="GO:0009401">
    <property type="term" value="P:phosphoenolpyruvate-dependent sugar phosphotransferase system"/>
    <property type="evidence" value="ECO:0007669"/>
    <property type="project" value="InterPro"/>
</dbReference>
<evidence type="ECO:0000259" key="7">
    <source>
        <dbReference type="Pfam" id="PF00391"/>
    </source>
</evidence>
<dbReference type="eggNOG" id="COG1080">
    <property type="taxonomic scope" value="Bacteria"/>
</dbReference>
<comment type="similarity">
    <text evidence="2">Belongs to the PEP-utilizing enzyme family.</text>
</comment>
<dbReference type="SUPFAM" id="SSF51621">
    <property type="entry name" value="Phosphoenolpyruvate/pyruvate domain"/>
    <property type="match status" value="1"/>
</dbReference>
<accession>G9A5B1</accession>
<dbReference type="PANTHER" id="PTHR46244:SF6">
    <property type="entry name" value="PHOSPHOENOLPYRUVATE-PROTEIN PHOSPHOTRANSFERASE"/>
    <property type="match status" value="1"/>
</dbReference>
<dbReference type="SUPFAM" id="SSF47831">
    <property type="entry name" value="Enzyme I of the PEP:sugar phosphotransferase system HPr-binding (sub)domain"/>
    <property type="match status" value="1"/>
</dbReference>
<dbReference type="Pfam" id="PF05524">
    <property type="entry name" value="PEP-utilisers_N"/>
    <property type="match status" value="1"/>
</dbReference>
<evidence type="ECO:0000256" key="4">
    <source>
        <dbReference type="ARBA" id="ARBA00022723"/>
    </source>
</evidence>
<dbReference type="STRING" id="1117943.SFHH103_03741"/>
<keyword evidence="3 10" id="KW-0808">Transferase</keyword>
<evidence type="ECO:0000313" key="10">
    <source>
        <dbReference type="EMBL" id="CCE98232.1"/>
    </source>
</evidence>
<evidence type="ECO:0000259" key="9">
    <source>
        <dbReference type="Pfam" id="PF05524"/>
    </source>
</evidence>
<dbReference type="AlphaFoldDB" id="G9A5B1"/>
<dbReference type="PATRIC" id="fig|380.5.peg.3953"/>
<dbReference type="InterPro" id="IPR050499">
    <property type="entry name" value="PEP-utilizing_PTS_enzyme"/>
</dbReference>
<dbReference type="InterPro" id="IPR015813">
    <property type="entry name" value="Pyrv/PenolPyrv_kinase-like_dom"/>
</dbReference>
<dbReference type="KEGG" id="sfh:SFHH103_03741"/>
<comment type="cofactor">
    <cofactor evidence="1">
        <name>Mg(2+)</name>
        <dbReference type="ChEBI" id="CHEBI:18420"/>
    </cofactor>
</comment>
<dbReference type="GO" id="GO:0046872">
    <property type="term" value="F:metal ion binding"/>
    <property type="evidence" value="ECO:0007669"/>
    <property type="project" value="UniProtKB-KW"/>
</dbReference>
<dbReference type="Pfam" id="PF00391">
    <property type="entry name" value="PEP-utilizers"/>
    <property type="match status" value="1"/>
</dbReference>
<dbReference type="HOGENOM" id="CLU_007308_7_0_5"/>
<dbReference type="EC" id="2.7.3.9" evidence="10"/>
<dbReference type="SUPFAM" id="SSF52009">
    <property type="entry name" value="Phosphohistidine domain"/>
    <property type="match status" value="1"/>
</dbReference>
<feature type="domain" description="PEP-utilising enzyme mobile" evidence="7">
    <location>
        <begin position="163"/>
        <end position="233"/>
    </location>
</feature>
<dbReference type="InterPro" id="IPR040442">
    <property type="entry name" value="Pyrv_kinase-like_dom_sf"/>
</dbReference>
<proteinExistence type="inferred from homology"/>
<dbReference type="Proteomes" id="UP000007735">
    <property type="component" value="Chromosome"/>
</dbReference>
<evidence type="ECO:0000256" key="2">
    <source>
        <dbReference type="ARBA" id="ARBA00007837"/>
    </source>
</evidence>
<keyword evidence="5" id="KW-0418">Kinase</keyword>
<name>G9A5B1_SINF1</name>
<dbReference type="Pfam" id="PF02896">
    <property type="entry name" value="PEP-utilizers_C"/>
    <property type="match status" value="1"/>
</dbReference>
<reference evidence="10 11" key="1">
    <citation type="journal article" date="2012" name="J. Bacteriol.">
        <title>Genome sequence of the soybean symbiont Sinorhizobium fredii HH103.</title>
        <authorList>
            <person name="Weidner S."/>
            <person name="Becker A."/>
            <person name="Bonilla I."/>
            <person name="Jaenicke S."/>
            <person name="Lloret J."/>
            <person name="Margaret I."/>
            <person name="Puhler A."/>
            <person name="Ruiz-Sainz J.E."/>
            <person name="Schneiker-Bekel S."/>
            <person name="Szczepanowski R."/>
            <person name="Vinardell J.M."/>
            <person name="Zehner S."/>
            <person name="Gottfert M."/>
        </authorList>
    </citation>
    <scope>NUCLEOTIDE SEQUENCE [LARGE SCALE GENOMIC DNA]</scope>
    <source>
        <strain evidence="10 11">HH103</strain>
    </source>
</reference>
<dbReference type="Gene3D" id="1.10.274.10">
    <property type="entry name" value="PtsI, HPr-binding domain"/>
    <property type="match status" value="1"/>
</dbReference>
<dbReference type="InterPro" id="IPR008731">
    <property type="entry name" value="PTS_EIN"/>
</dbReference>
<dbReference type="InterPro" id="IPR000121">
    <property type="entry name" value="PEP_util_C"/>
</dbReference>
<sequence length="553" mass="58621">MPSRRLSSATSMKKESMAEALEIAGTAASPGVGLGPVHRAADVTAEVFALSDTVAAERDKLRQAVATAVVELRALADRSDEESAGILDFQIEMLLDPALVEMAEDRIVAGDGAALAWVGALDDYIAGIEEAPDEQLRARAVDIVDIRNRVVSALTGLPLEDFAPGSVFVGKDLEPSLFLAHDWTAGGGIVLFEGSVSSHVAMLARGRLVPMVVATGRFEVADGARVLVDANNGRVVVAPDDSHVREAKPTKAEARPIAARRVGGVVKTADGVAIRLSAIINDPLELKAIDPASFAGIGLMRTEFLVASSADAVDEPRHYDIYRHTLEWAGDAPAIVRMLDLGGDKTLPGLGARKSESSMGLRGIRLLLARPELARAQVRALLRAAVHGNLGVLLPMVTVPDELDAMRTYFEEERAVLLRRGVEARMPEIGMMVEVPAAALMLEQFSHSAFFSFGTNDLAQYLTAAARDDQSVAALYDAATPAVLRVITQGVKLAEAMKKPIGICGEMASDPRHIPALMAAGLRHFSVAPNRVTGIRSTIGSLCTDGQAAAEMK</sequence>
<evidence type="ECO:0000256" key="5">
    <source>
        <dbReference type="ARBA" id="ARBA00022777"/>
    </source>
</evidence>
<dbReference type="Gene3D" id="3.50.30.10">
    <property type="entry name" value="Phosphohistidine domain"/>
    <property type="match status" value="1"/>
</dbReference>
<dbReference type="PRINTS" id="PR01736">
    <property type="entry name" value="PHPHTRNFRASE"/>
</dbReference>
<dbReference type="PANTHER" id="PTHR46244">
    <property type="entry name" value="PHOSPHOENOLPYRUVATE-PROTEIN PHOSPHOTRANSFERASE"/>
    <property type="match status" value="1"/>
</dbReference>
<feature type="domain" description="Phosphotransferase system enzyme I N-terminal" evidence="9">
    <location>
        <begin position="25"/>
        <end position="139"/>
    </location>
</feature>
<dbReference type="GO" id="GO:0016301">
    <property type="term" value="F:kinase activity"/>
    <property type="evidence" value="ECO:0007669"/>
    <property type="project" value="UniProtKB-KW"/>
</dbReference>
<dbReference type="Gene3D" id="3.20.20.60">
    <property type="entry name" value="Phosphoenolpyruvate-binding domains"/>
    <property type="match status" value="1"/>
</dbReference>
<dbReference type="InterPro" id="IPR036618">
    <property type="entry name" value="PtsI_HPr-bd_sf"/>
</dbReference>
<dbReference type="GO" id="GO:0008965">
    <property type="term" value="F:phosphoenolpyruvate-protein phosphotransferase activity"/>
    <property type="evidence" value="ECO:0007669"/>
    <property type="project" value="UniProtKB-EC"/>
</dbReference>
<keyword evidence="6" id="KW-0460">Magnesium</keyword>
<dbReference type="InterPro" id="IPR008279">
    <property type="entry name" value="PEP-util_enz_mobile_dom"/>
</dbReference>
<keyword evidence="4" id="KW-0479">Metal-binding</keyword>
<dbReference type="InterPro" id="IPR036637">
    <property type="entry name" value="Phosphohistidine_dom_sf"/>
</dbReference>
<organism evidence="10 11">
    <name type="scientific">Sinorhizobium fredii (strain HH103)</name>
    <dbReference type="NCBI Taxonomy" id="1117943"/>
    <lineage>
        <taxon>Bacteria</taxon>
        <taxon>Pseudomonadati</taxon>
        <taxon>Pseudomonadota</taxon>
        <taxon>Alphaproteobacteria</taxon>
        <taxon>Hyphomicrobiales</taxon>
        <taxon>Rhizobiaceae</taxon>
        <taxon>Sinorhizobium/Ensifer group</taxon>
        <taxon>Sinorhizobium</taxon>
    </lineage>
</organism>
<evidence type="ECO:0000259" key="8">
    <source>
        <dbReference type="Pfam" id="PF02896"/>
    </source>
</evidence>
<evidence type="ECO:0000313" key="11">
    <source>
        <dbReference type="Proteomes" id="UP000007735"/>
    </source>
</evidence>
<evidence type="ECO:0000256" key="6">
    <source>
        <dbReference type="ARBA" id="ARBA00022842"/>
    </source>
</evidence>
<feature type="domain" description="PEP-utilising enzyme C-terminal" evidence="8">
    <location>
        <begin position="267"/>
        <end position="539"/>
    </location>
</feature>